<sequence>MALPARLTAALGQHPDHLTEDDLQRAVDSQIPESIDLDWKKDFYPGTDPGKKELAKDVSAMANTAGGMVVIGVDDGKQDHAHALAPDGPAPGRGEEWIRQVLANWIQPVVPNVGVRSVKSALHDGKIYWVLTVPPSTQAPHAVAAPGNDYHFRVHVRHGTTTRTLAESEIAQRYRDRFQAASDDVDRLHQVADAGLAYLSGYLTSTAHGGRPKVTDYPGWVSLAAVPAVRGTYPVSTRADRDVAFDRFDELARECVNNNVQPARPVLVGRRQVRFEGVPTGQLHQDGSFYAALPINLQKDQYNSDGPKRLFQRGLEFDLVALVQAAAAWAAETGSAGDMVLSAALHRFDDSDKPVYLIVSEHGFTHGPAMPFPAVPAQTTGDLAALVTDQREAVVVACALVSDLLADMGAHEPHVLTPAGEILIDRLEGYQHALR</sequence>
<dbReference type="Pfam" id="PF04326">
    <property type="entry name" value="SLFN_AlbA_2"/>
    <property type="match status" value="1"/>
</dbReference>
<keyword evidence="2" id="KW-0067">ATP-binding</keyword>
<dbReference type="PANTHER" id="PTHR30595:SF6">
    <property type="entry name" value="SCHLAFEN ALBA-2 DOMAIN-CONTAINING PROTEIN"/>
    <property type="match status" value="1"/>
</dbReference>
<feature type="domain" description="Schlafen AlbA-2" evidence="1">
    <location>
        <begin position="33"/>
        <end position="164"/>
    </location>
</feature>
<evidence type="ECO:0000313" key="2">
    <source>
        <dbReference type="EMBL" id="MBQ0850212.1"/>
    </source>
</evidence>
<dbReference type="InterPro" id="IPR007421">
    <property type="entry name" value="Schlafen_AlbA_2_dom"/>
</dbReference>
<keyword evidence="2" id="KW-0547">Nucleotide-binding</keyword>
<gene>
    <name evidence="2" type="ORF">J8N05_18620</name>
</gene>
<reference evidence="2 3" key="1">
    <citation type="submission" date="2021-04" db="EMBL/GenBank/DDBJ databases">
        <authorList>
            <person name="Tang X."/>
            <person name="Zhou X."/>
            <person name="Chen X."/>
            <person name="Cernava T."/>
            <person name="Zhang C."/>
        </authorList>
    </citation>
    <scope>NUCLEOTIDE SEQUENCE [LARGE SCALE GENOMIC DNA]</scope>
    <source>
        <strain evidence="2 3">BH-SS-21</strain>
    </source>
</reference>
<dbReference type="InterPro" id="IPR038461">
    <property type="entry name" value="Schlafen_AlbA_2_dom_sf"/>
</dbReference>
<organism evidence="2 3">
    <name type="scientific">Streptomyces liliiviolaceus</name>
    <dbReference type="NCBI Taxonomy" id="2823109"/>
    <lineage>
        <taxon>Bacteria</taxon>
        <taxon>Bacillati</taxon>
        <taxon>Actinomycetota</taxon>
        <taxon>Actinomycetes</taxon>
        <taxon>Kitasatosporales</taxon>
        <taxon>Streptomycetaceae</taxon>
        <taxon>Streptomyces</taxon>
    </lineage>
</organism>
<comment type="caution">
    <text evidence="2">The sequence shown here is derived from an EMBL/GenBank/DDBJ whole genome shotgun (WGS) entry which is preliminary data.</text>
</comment>
<dbReference type="Gene3D" id="3.30.950.30">
    <property type="entry name" value="Schlafen, AAA domain"/>
    <property type="match status" value="1"/>
</dbReference>
<protein>
    <submittedName>
        <fullName evidence="2">ATP-binding protein</fullName>
    </submittedName>
</protein>
<name>A0A941B7U7_9ACTN</name>
<keyword evidence="3" id="KW-1185">Reference proteome</keyword>
<dbReference type="Proteomes" id="UP000677413">
    <property type="component" value="Unassembled WGS sequence"/>
</dbReference>
<proteinExistence type="predicted"/>
<evidence type="ECO:0000313" key="3">
    <source>
        <dbReference type="Proteomes" id="UP000677413"/>
    </source>
</evidence>
<dbReference type="EMBL" id="JAGPYQ010000001">
    <property type="protein sequence ID" value="MBQ0850212.1"/>
    <property type="molecule type" value="Genomic_DNA"/>
</dbReference>
<dbReference type="RefSeq" id="WP_210884183.1">
    <property type="nucleotide sequence ID" value="NZ_JAGPYQ010000001.1"/>
</dbReference>
<dbReference type="GO" id="GO:0005524">
    <property type="term" value="F:ATP binding"/>
    <property type="evidence" value="ECO:0007669"/>
    <property type="project" value="UniProtKB-KW"/>
</dbReference>
<dbReference type="PANTHER" id="PTHR30595">
    <property type="entry name" value="GLPR-RELATED TRANSCRIPTIONAL REPRESSOR"/>
    <property type="match status" value="1"/>
</dbReference>
<evidence type="ECO:0000259" key="1">
    <source>
        <dbReference type="Pfam" id="PF04326"/>
    </source>
</evidence>
<dbReference type="AlphaFoldDB" id="A0A941B7U7"/>
<accession>A0A941B7U7</accession>